<protein>
    <submittedName>
        <fullName evidence="1">Uncharacterized protein</fullName>
    </submittedName>
</protein>
<sequence>MSNSNRPWWADSEVVETLVEQKHFDATLDYLGGLAEAIENRIAYGVDDPAAAARSALTALDILWYDPRRVIETWGGDEVWTIEPRRGPWHRRAAAMLELIDPCDICNEKDSDG</sequence>
<dbReference type="KEGG" id="vg:60324508"/>
<dbReference type="GeneID" id="60324508"/>
<keyword evidence="2" id="KW-1185">Reference proteome</keyword>
<evidence type="ECO:0000313" key="2">
    <source>
        <dbReference type="Proteomes" id="UP000326870"/>
    </source>
</evidence>
<reference evidence="1 2" key="1">
    <citation type="submission" date="2019-07" db="EMBL/GenBank/DDBJ databases">
        <authorList>
            <person name="Divens A.M."/>
            <person name="Garlena R.A."/>
            <person name="Russell D.A."/>
            <person name="Pope W.H."/>
            <person name="Jacobs-Sera D."/>
            <person name="Hatfull G.F."/>
        </authorList>
    </citation>
    <scope>NUCLEOTIDE SEQUENCE [LARGE SCALE GENOMIC DNA]</scope>
</reference>
<accession>A0A5J6TTF3</accession>
<proteinExistence type="predicted"/>
<evidence type="ECO:0000313" key="1">
    <source>
        <dbReference type="EMBL" id="QFG14100.1"/>
    </source>
</evidence>
<gene>
    <name evidence="1" type="primary">56</name>
    <name evidence="1" type="ORF">PBI_CURIOSIUM_56</name>
</gene>
<name>A0A5J6TTF3_9CAUD</name>
<dbReference type="EMBL" id="MN234226">
    <property type="protein sequence ID" value="QFG14100.1"/>
    <property type="molecule type" value="Genomic_DNA"/>
</dbReference>
<organism evidence="1 2">
    <name type="scientific">Mycobacterium phage Curiosium</name>
    <dbReference type="NCBI Taxonomy" id="2599859"/>
    <lineage>
        <taxon>Viruses</taxon>
        <taxon>Duplodnaviria</taxon>
        <taxon>Heunggongvirae</taxon>
        <taxon>Uroviricota</taxon>
        <taxon>Caudoviricetes</taxon>
        <taxon>Weiservirinae</taxon>
        <taxon>Anayavirus</taxon>
        <taxon>Anayavirus curiosium</taxon>
    </lineage>
</organism>
<dbReference type="RefSeq" id="YP_009953044.1">
    <property type="nucleotide sequence ID" value="NC_051618.1"/>
</dbReference>
<dbReference type="Proteomes" id="UP000326870">
    <property type="component" value="Segment"/>
</dbReference>